<evidence type="ECO:0008006" key="4">
    <source>
        <dbReference type="Google" id="ProtNLM"/>
    </source>
</evidence>
<feature type="signal peptide" evidence="1">
    <location>
        <begin position="1"/>
        <end position="18"/>
    </location>
</feature>
<evidence type="ECO:0000256" key="1">
    <source>
        <dbReference type="SAM" id="SignalP"/>
    </source>
</evidence>
<dbReference type="AlphaFoldDB" id="A0A9P9ELH9"/>
<comment type="caution">
    <text evidence="2">The sequence shown here is derived from an EMBL/GenBank/DDBJ whole genome shotgun (WGS) entry which is preliminary data.</text>
</comment>
<evidence type="ECO:0000313" key="2">
    <source>
        <dbReference type="EMBL" id="KAH7139136.1"/>
    </source>
</evidence>
<dbReference type="EMBL" id="JAGMWT010000001">
    <property type="protein sequence ID" value="KAH7139136.1"/>
    <property type="molecule type" value="Genomic_DNA"/>
</dbReference>
<proteinExistence type="predicted"/>
<keyword evidence="1" id="KW-0732">Signal</keyword>
<protein>
    <recommendedName>
        <fullName evidence="4">Secreted protein</fullName>
    </recommendedName>
</protein>
<dbReference type="Proteomes" id="UP000700596">
    <property type="component" value="Unassembled WGS sequence"/>
</dbReference>
<reference evidence="2" key="1">
    <citation type="journal article" date="2021" name="Nat. Commun.">
        <title>Genetic determinants of endophytism in the Arabidopsis root mycobiome.</title>
        <authorList>
            <person name="Mesny F."/>
            <person name="Miyauchi S."/>
            <person name="Thiergart T."/>
            <person name="Pickel B."/>
            <person name="Atanasova L."/>
            <person name="Karlsson M."/>
            <person name="Huettel B."/>
            <person name="Barry K.W."/>
            <person name="Haridas S."/>
            <person name="Chen C."/>
            <person name="Bauer D."/>
            <person name="Andreopoulos W."/>
            <person name="Pangilinan J."/>
            <person name="LaButti K."/>
            <person name="Riley R."/>
            <person name="Lipzen A."/>
            <person name="Clum A."/>
            <person name="Drula E."/>
            <person name="Henrissat B."/>
            <person name="Kohler A."/>
            <person name="Grigoriev I.V."/>
            <person name="Martin F.M."/>
            <person name="Hacquard S."/>
        </authorList>
    </citation>
    <scope>NUCLEOTIDE SEQUENCE</scope>
    <source>
        <strain evidence="2">MPI-CAGE-CH-0243</strain>
    </source>
</reference>
<feature type="chain" id="PRO_5040447934" description="Secreted protein" evidence="1">
    <location>
        <begin position="19"/>
        <end position="116"/>
    </location>
</feature>
<evidence type="ECO:0000313" key="3">
    <source>
        <dbReference type="Proteomes" id="UP000700596"/>
    </source>
</evidence>
<organism evidence="2 3">
    <name type="scientific">Dendryphion nanum</name>
    <dbReference type="NCBI Taxonomy" id="256645"/>
    <lineage>
        <taxon>Eukaryota</taxon>
        <taxon>Fungi</taxon>
        <taxon>Dikarya</taxon>
        <taxon>Ascomycota</taxon>
        <taxon>Pezizomycotina</taxon>
        <taxon>Dothideomycetes</taxon>
        <taxon>Pleosporomycetidae</taxon>
        <taxon>Pleosporales</taxon>
        <taxon>Torulaceae</taxon>
        <taxon>Dendryphion</taxon>
    </lineage>
</organism>
<accession>A0A9P9ELH9</accession>
<gene>
    <name evidence="2" type="ORF">B0J11DRAFT_516138</name>
</gene>
<sequence>MPPTIFEILLVGHLLVTSSPIGNRKTTISSSLKSEFCVCFLAQITAFAHRHRTYWRRRGALVYSQPIPIHRQIESSYFALIQSNSLHSLFSGNRYYLFCISFLVNSHSFNSQILSY</sequence>
<keyword evidence="3" id="KW-1185">Reference proteome</keyword>
<name>A0A9P9ELH9_9PLEO</name>